<gene>
    <name evidence="1" type="ORF">Naga_100033g46</name>
</gene>
<dbReference type="AlphaFoldDB" id="W7UC78"/>
<proteinExistence type="predicted"/>
<comment type="caution">
    <text evidence="1">The sequence shown here is derived from an EMBL/GenBank/DDBJ whole genome shotgun (WGS) entry which is preliminary data.</text>
</comment>
<dbReference type="Proteomes" id="UP000019335">
    <property type="component" value="Chromosome 1"/>
</dbReference>
<accession>W7UC78</accession>
<reference evidence="1 2" key="1">
    <citation type="journal article" date="2014" name="Mol. Plant">
        <title>Chromosome Scale Genome Assembly and Transcriptome Profiling of Nannochloropsis gaditana in Nitrogen Depletion.</title>
        <authorList>
            <person name="Corteggiani Carpinelli E."/>
            <person name="Telatin A."/>
            <person name="Vitulo N."/>
            <person name="Forcato C."/>
            <person name="D'Angelo M."/>
            <person name="Schiavon R."/>
            <person name="Vezzi A."/>
            <person name="Giacometti G.M."/>
            <person name="Morosinotto T."/>
            <person name="Valle G."/>
        </authorList>
    </citation>
    <scope>NUCLEOTIDE SEQUENCE [LARGE SCALE GENOMIC DNA]</scope>
    <source>
        <strain evidence="1 2">B-31</strain>
    </source>
</reference>
<keyword evidence="2" id="KW-1185">Reference proteome</keyword>
<dbReference type="EMBL" id="AZIL01000030">
    <property type="protein sequence ID" value="EWM30564.1"/>
    <property type="molecule type" value="Genomic_DNA"/>
</dbReference>
<sequence>MRSFIHVLALGGSDRLMPVVKCVFTARLIVEDALTKEKGGTAGTLFQPERIRVSFSKRTGRKGRRDPGEDIYNATRGGGYPLDRPYTEAACQGRVARGMRVVAKVSLSPCMPRKETKSAEIRGRRMKNGRTRQIADAGPCLLDRIDREATDNGNNIGSEEDF</sequence>
<evidence type="ECO:0000313" key="2">
    <source>
        <dbReference type="Proteomes" id="UP000019335"/>
    </source>
</evidence>
<protein>
    <submittedName>
        <fullName evidence="1">Uncharacterized protein</fullName>
    </submittedName>
</protein>
<organism evidence="1 2">
    <name type="scientific">Nannochloropsis gaditana</name>
    <dbReference type="NCBI Taxonomy" id="72520"/>
    <lineage>
        <taxon>Eukaryota</taxon>
        <taxon>Sar</taxon>
        <taxon>Stramenopiles</taxon>
        <taxon>Ochrophyta</taxon>
        <taxon>Eustigmatophyceae</taxon>
        <taxon>Eustigmatales</taxon>
        <taxon>Monodopsidaceae</taxon>
        <taxon>Nannochloropsis</taxon>
    </lineage>
</organism>
<evidence type="ECO:0000313" key="1">
    <source>
        <dbReference type="EMBL" id="EWM30564.1"/>
    </source>
</evidence>
<name>W7UC78_9STRA</name>